<evidence type="ECO:0000313" key="2">
    <source>
        <dbReference type="Proteomes" id="UP001233999"/>
    </source>
</evidence>
<reference evidence="1" key="1">
    <citation type="journal article" date="2023" name="IScience">
        <title>Live-bearing cockroach genome reveals convergent evolutionary mechanisms linked to viviparity in insects and beyond.</title>
        <authorList>
            <person name="Fouks B."/>
            <person name="Harrison M.C."/>
            <person name="Mikhailova A.A."/>
            <person name="Marchal E."/>
            <person name="English S."/>
            <person name="Carruthers M."/>
            <person name="Jennings E.C."/>
            <person name="Chiamaka E.L."/>
            <person name="Frigard R.A."/>
            <person name="Pippel M."/>
            <person name="Attardo G.M."/>
            <person name="Benoit J.B."/>
            <person name="Bornberg-Bauer E."/>
            <person name="Tobe S.S."/>
        </authorList>
    </citation>
    <scope>NUCLEOTIDE SEQUENCE</scope>
    <source>
        <strain evidence="1">Stay&amp;Tobe</strain>
    </source>
</reference>
<dbReference type="AlphaFoldDB" id="A0AAD7Z5I3"/>
<feature type="non-terminal residue" evidence="1">
    <location>
        <position position="127"/>
    </location>
</feature>
<gene>
    <name evidence="1" type="ORF">L9F63_008418</name>
</gene>
<proteinExistence type="predicted"/>
<reference evidence="1" key="2">
    <citation type="submission" date="2023-05" db="EMBL/GenBank/DDBJ databases">
        <authorList>
            <person name="Fouks B."/>
        </authorList>
    </citation>
    <scope>NUCLEOTIDE SEQUENCE</scope>
    <source>
        <strain evidence="1">Stay&amp;Tobe</strain>
        <tissue evidence="1">Testes</tissue>
    </source>
</reference>
<organism evidence="1 2">
    <name type="scientific">Diploptera punctata</name>
    <name type="common">Pacific beetle cockroach</name>
    <dbReference type="NCBI Taxonomy" id="6984"/>
    <lineage>
        <taxon>Eukaryota</taxon>
        <taxon>Metazoa</taxon>
        <taxon>Ecdysozoa</taxon>
        <taxon>Arthropoda</taxon>
        <taxon>Hexapoda</taxon>
        <taxon>Insecta</taxon>
        <taxon>Pterygota</taxon>
        <taxon>Neoptera</taxon>
        <taxon>Polyneoptera</taxon>
        <taxon>Dictyoptera</taxon>
        <taxon>Blattodea</taxon>
        <taxon>Blaberoidea</taxon>
        <taxon>Blaberidae</taxon>
        <taxon>Diplopterinae</taxon>
        <taxon>Diploptera</taxon>
    </lineage>
</organism>
<comment type="caution">
    <text evidence="1">The sequence shown here is derived from an EMBL/GenBank/DDBJ whole genome shotgun (WGS) entry which is preliminary data.</text>
</comment>
<evidence type="ECO:0000313" key="1">
    <source>
        <dbReference type="EMBL" id="KAJ9574162.1"/>
    </source>
</evidence>
<name>A0AAD7Z5I3_DIPPU</name>
<dbReference type="Proteomes" id="UP001233999">
    <property type="component" value="Unassembled WGS sequence"/>
</dbReference>
<feature type="non-terminal residue" evidence="1">
    <location>
        <position position="1"/>
    </location>
</feature>
<accession>A0AAD7Z5I3</accession>
<keyword evidence="2" id="KW-1185">Reference proteome</keyword>
<dbReference type="EMBL" id="JASPKZ010010652">
    <property type="protein sequence ID" value="KAJ9574162.1"/>
    <property type="molecule type" value="Genomic_DNA"/>
</dbReference>
<sequence length="127" mass="14574">IKLHRSFLAISTIKKFVKRGFQICNTLSNENFFKTFSEISIAFMEQFFLVNVTLPRKWVEEPEGRLCPLNPVQAIMSNITSKFGLTELWYPKVLKQPCQLSEENKDFNLQLGVERGKSPSSSAQDAK</sequence>
<protein>
    <submittedName>
        <fullName evidence="1">Uncharacterized protein</fullName>
    </submittedName>
</protein>